<dbReference type="EMBL" id="CP050468">
    <property type="protein sequence ID" value="UTZ29214.1"/>
    <property type="molecule type" value="Genomic_DNA"/>
</dbReference>
<dbReference type="AlphaFoldDB" id="A0AAE9SLM5"/>
<feature type="signal peptide" evidence="1">
    <location>
        <begin position="1"/>
        <end position="24"/>
    </location>
</feature>
<gene>
    <name evidence="2" type="ORF">HB761_21495</name>
</gene>
<evidence type="ECO:0000256" key="1">
    <source>
        <dbReference type="SAM" id="SignalP"/>
    </source>
</evidence>
<organism evidence="2 3">
    <name type="scientific">Vibrio campbellii</name>
    <dbReference type="NCBI Taxonomy" id="680"/>
    <lineage>
        <taxon>Bacteria</taxon>
        <taxon>Pseudomonadati</taxon>
        <taxon>Pseudomonadota</taxon>
        <taxon>Gammaproteobacteria</taxon>
        <taxon>Vibrionales</taxon>
        <taxon>Vibrionaceae</taxon>
        <taxon>Vibrio</taxon>
    </lineage>
</organism>
<sequence>MITWIMRTQLVPLFLMLLSFSASAFDKDCREEPSGLCVSLLTADNHYVNVWFDRELRVDILAVGYDLNSWRSWFVLRDKITPFSSFQVSHFADYNNDRNESVWFTAYKAEGAQCWVKSKSLYFYESWDGADRIKRPKKYSDSRAYDISVDEMVYRVNERYGFTDKSGNQITFCNSDIPVVMAN</sequence>
<reference evidence="2" key="1">
    <citation type="submission" date="2020-03" db="EMBL/GenBank/DDBJ databases">
        <title>Five strains of Vibrio campbellii isolated from Mariana Trench.</title>
        <authorList>
            <person name="Liang J."/>
            <person name="Zhang X.-H."/>
        </authorList>
    </citation>
    <scope>NUCLEOTIDE SEQUENCE</scope>
    <source>
        <strain evidence="2">LJC014</strain>
    </source>
</reference>
<protein>
    <submittedName>
        <fullName evidence="2">Uncharacterized protein</fullName>
    </submittedName>
</protein>
<keyword evidence="1" id="KW-0732">Signal</keyword>
<feature type="chain" id="PRO_5042069785" evidence="1">
    <location>
        <begin position="25"/>
        <end position="183"/>
    </location>
</feature>
<name>A0AAE9SLM5_9VIBR</name>
<evidence type="ECO:0000313" key="2">
    <source>
        <dbReference type="EMBL" id="UTZ29214.1"/>
    </source>
</evidence>
<dbReference type="Proteomes" id="UP001058687">
    <property type="component" value="Chromosome 2"/>
</dbReference>
<accession>A0AAE9SLM5</accession>
<dbReference type="RefSeq" id="WP_255941302.1">
    <property type="nucleotide sequence ID" value="NZ_CP050468.1"/>
</dbReference>
<proteinExistence type="predicted"/>
<evidence type="ECO:0000313" key="3">
    <source>
        <dbReference type="Proteomes" id="UP001058687"/>
    </source>
</evidence>